<dbReference type="NCBIfam" id="NF002646">
    <property type="entry name" value="PRK02318.1-2"/>
    <property type="match status" value="1"/>
</dbReference>
<proteinExistence type="inferred from homology"/>
<evidence type="ECO:0000256" key="4">
    <source>
        <dbReference type="ARBA" id="ARBA00023002"/>
    </source>
</evidence>
<evidence type="ECO:0000256" key="6">
    <source>
        <dbReference type="ARBA" id="ARBA00048615"/>
    </source>
</evidence>
<dbReference type="InterPro" id="IPR000669">
    <property type="entry name" value="Mannitol_DH"/>
</dbReference>
<evidence type="ECO:0000256" key="2">
    <source>
        <dbReference type="ARBA" id="ARBA00012939"/>
    </source>
</evidence>
<dbReference type="SUPFAM" id="SSF48179">
    <property type="entry name" value="6-phosphogluconate dehydrogenase C-terminal domain-like"/>
    <property type="match status" value="1"/>
</dbReference>
<dbReference type="InterPro" id="IPR008927">
    <property type="entry name" value="6-PGluconate_DH-like_C_sf"/>
</dbReference>
<dbReference type="Gene3D" id="1.10.1040.10">
    <property type="entry name" value="N-(1-d-carboxylethyl)-l-norvaline Dehydrogenase, domain 2"/>
    <property type="match status" value="1"/>
</dbReference>
<evidence type="ECO:0000313" key="11">
    <source>
        <dbReference type="Proteomes" id="UP001141950"/>
    </source>
</evidence>
<dbReference type="Pfam" id="PF08125">
    <property type="entry name" value="Mannitol_dh_C"/>
    <property type="match status" value="1"/>
</dbReference>
<dbReference type="EMBL" id="JANIPJ010000030">
    <property type="protein sequence ID" value="MCR2807655.1"/>
    <property type="molecule type" value="Genomic_DNA"/>
</dbReference>
<keyword evidence="11" id="KW-1185">Reference proteome</keyword>
<dbReference type="AlphaFoldDB" id="A0A9X2MWD6"/>
<dbReference type="Proteomes" id="UP001141950">
    <property type="component" value="Unassembled WGS sequence"/>
</dbReference>
<sequence length="385" mass="41862">MIAVHFGAGNIGLGFIGLLLSQSGYSMKFVDVNADRVALINERGEYRVRLANEEGETLVVKGASAINGRDIAQVAQAIAEADIVTTAVGVGALPYLAEAIAEGIKLRMTAGAPPIPFIACENAIGGSTILKGHVMEKLAPELRDQAARAAAFPDAAVDRIVPIQQNDDELLVTVEPFYEWIVDRTALPAGFPELQGVLFVDKLEPYIERKLFTVNTGHASTAYAGYRLGYETIQEAMKDEAVVSHVRTVLGETGAVLVRQHGLDQAEHDRYIVKILDRFRNPYLTDEVVRVGRSPIRKLSPNDRLVRPALLAQGMGIETPGLVRAIAEALAFDSQEDQEAMELQNALREQGLLAVITKYTGIEADHPLYASIVLAYERIHQGQEA</sequence>
<evidence type="ECO:0000259" key="8">
    <source>
        <dbReference type="Pfam" id="PF01232"/>
    </source>
</evidence>
<evidence type="ECO:0000259" key="9">
    <source>
        <dbReference type="Pfam" id="PF08125"/>
    </source>
</evidence>
<dbReference type="PRINTS" id="PR00084">
    <property type="entry name" value="MTLDHDRGNASE"/>
</dbReference>
<comment type="caution">
    <text evidence="7">Lacks conserved residue(s) required for the propagation of feature annotation.</text>
</comment>
<dbReference type="NCBIfam" id="NF002652">
    <property type="entry name" value="PRK02318.2-5"/>
    <property type="match status" value="1"/>
</dbReference>
<dbReference type="Pfam" id="PF01232">
    <property type="entry name" value="Mannitol_dh"/>
    <property type="match status" value="1"/>
</dbReference>
<dbReference type="HAMAP" id="MF_00196">
    <property type="entry name" value="Mannitol_dehydrog"/>
    <property type="match status" value="1"/>
</dbReference>
<dbReference type="PANTHER" id="PTHR30524:SF0">
    <property type="entry name" value="ALTRONATE OXIDOREDUCTASE-RELATED"/>
    <property type="match status" value="1"/>
</dbReference>
<dbReference type="PANTHER" id="PTHR30524">
    <property type="entry name" value="MANNITOL-1-PHOSPHATE 5-DEHYDROGENASE"/>
    <property type="match status" value="1"/>
</dbReference>
<dbReference type="SUPFAM" id="SSF51735">
    <property type="entry name" value="NAD(P)-binding Rossmann-fold domains"/>
    <property type="match status" value="1"/>
</dbReference>
<comment type="similarity">
    <text evidence="1 7">Belongs to the mannitol dehydrogenase family.</text>
</comment>
<feature type="domain" description="Mannitol dehydrogenase N-terminal" evidence="8">
    <location>
        <begin position="1"/>
        <end position="195"/>
    </location>
</feature>
<dbReference type="GO" id="GO:0005829">
    <property type="term" value="C:cytosol"/>
    <property type="evidence" value="ECO:0007669"/>
    <property type="project" value="TreeGrafter"/>
</dbReference>
<accession>A0A9X2MWD6</accession>
<reference evidence="10" key="1">
    <citation type="submission" date="2022-08" db="EMBL/GenBank/DDBJ databases">
        <title>The genomic sequence of strain Paenibacillus sp. SCIV0701.</title>
        <authorList>
            <person name="Zhao H."/>
        </authorList>
    </citation>
    <scope>NUCLEOTIDE SEQUENCE</scope>
    <source>
        <strain evidence="10">SCIV0701</strain>
    </source>
</reference>
<comment type="catalytic activity">
    <reaction evidence="6 7">
        <text>D-mannitol 1-phosphate + NAD(+) = beta-D-fructose 6-phosphate + NADH + H(+)</text>
        <dbReference type="Rhea" id="RHEA:19661"/>
        <dbReference type="ChEBI" id="CHEBI:15378"/>
        <dbReference type="ChEBI" id="CHEBI:57540"/>
        <dbReference type="ChEBI" id="CHEBI:57634"/>
        <dbReference type="ChEBI" id="CHEBI:57945"/>
        <dbReference type="ChEBI" id="CHEBI:61381"/>
        <dbReference type="EC" id="1.1.1.17"/>
    </reaction>
</comment>
<comment type="caution">
    <text evidence="10">The sequence shown here is derived from an EMBL/GenBank/DDBJ whole genome shotgun (WGS) entry which is preliminary data.</text>
</comment>
<dbReference type="NCBIfam" id="NF002647">
    <property type="entry name" value="PRK02318.1-3"/>
    <property type="match status" value="1"/>
</dbReference>
<evidence type="ECO:0000256" key="7">
    <source>
        <dbReference type="HAMAP-Rule" id="MF_00196"/>
    </source>
</evidence>
<evidence type="ECO:0000256" key="1">
    <source>
        <dbReference type="ARBA" id="ARBA00006541"/>
    </source>
</evidence>
<keyword evidence="4 7" id="KW-0560">Oxidoreductase</keyword>
<dbReference type="InterPro" id="IPR013328">
    <property type="entry name" value="6PGD_dom2"/>
</dbReference>
<dbReference type="Gene3D" id="3.40.50.720">
    <property type="entry name" value="NAD(P)-binding Rossmann-like Domain"/>
    <property type="match status" value="1"/>
</dbReference>
<gene>
    <name evidence="7" type="primary">mtlD</name>
    <name evidence="10" type="ORF">NQZ67_27570</name>
</gene>
<dbReference type="InterPro" id="IPR023028">
    <property type="entry name" value="Mannitol_1_phos_5_DH"/>
</dbReference>
<organism evidence="10 11">
    <name type="scientific">Paenibacillus soyae</name>
    <dbReference type="NCBI Taxonomy" id="2969249"/>
    <lineage>
        <taxon>Bacteria</taxon>
        <taxon>Bacillati</taxon>
        <taxon>Bacillota</taxon>
        <taxon>Bacilli</taxon>
        <taxon>Bacillales</taxon>
        <taxon>Paenibacillaceae</taxon>
        <taxon>Paenibacillus</taxon>
    </lineage>
</organism>
<keyword evidence="5 7" id="KW-0520">NAD</keyword>
<dbReference type="GO" id="GO:0019592">
    <property type="term" value="P:mannitol catabolic process"/>
    <property type="evidence" value="ECO:0007669"/>
    <property type="project" value="TreeGrafter"/>
</dbReference>
<protein>
    <recommendedName>
        <fullName evidence="3 7">Mannitol-1-phosphate 5-dehydrogenase</fullName>
        <ecNumber evidence="2 7">1.1.1.17</ecNumber>
    </recommendedName>
</protein>
<evidence type="ECO:0000256" key="3">
    <source>
        <dbReference type="ARBA" id="ARBA00016219"/>
    </source>
</evidence>
<dbReference type="InterPro" id="IPR013131">
    <property type="entry name" value="Mannitol_DH_N"/>
</dbReference>
<feature type="domain" description="Mannitol dehydrogenase C-terminal" evidence="9">
    <location>
        <begin position="202"/>
        <end position="378"/>
    </location>
</feature>
<dbReference type="InterPro" id="IPR013118">
    <property type="entry name" value="Mannitol_DH_C"/>
</dbReference>
<name>A0A9X2MWD6_9BACL</name>
<dbReference type="InterPro" id="IPR036291">
    <property type="entry name" value="NAD(P)-bd_dom_sf"/>
</dbReference>
<evidence type="ECO:0000313" key="10">
    <source>
        <dbReference type="EMBL" id="MCR2807655.1"/>
    </source>
</evidence>
<dbReference type="EC" id="1.1.1.17" evidence="2 7"/>
<evidence type="ECO:0000256" key="5">
    <source>
        <dbReference type="ARBA" id="ARBA00023027"/>
    </source>
</evidence>
<dbReference type="RefSeq" id="WP_257452314.1">
    <property type="nucleotide sequence ID" value="NZ_JANIPJ010000030.1"/>
</dbReference>
<dbReference type="NCBIfam" id="NF002649">
    <property type="entry name" value="PRK02318.2-1"/>
    <property type="match status" value="1"/>
</dbReference>
<dbReference type="GO" id="GO:0008926">
    <property type="term" value="F:mannitol-1-phosphate 5-dehydrogenase activity"/>
    <property type="evidence" value="ECO:0007669"/>
    <property type="project" value="UniProtKB-UniRule"/>
</dbReference>